<reference evidence="1 2" key="1">
    <citation type="submission" date="2016-10" db="EMBL/GenBank/DDBJ databases">
        <authorList>
            <person name="de Groot N.N."/>
        </authorList>
    </citation>
    <scope>NUCLEOTIDE SEQUENCE [LARGE SCALE GENOMIC DNA]</scope>
    <source>
        <strain evidence="1 2">LMG 26867</strain>
    </source>
</reference>
<evidence type="ECO:0000313" key="1">
    <source>
        <dbReference type="EMBL" id="SDS97829.1"/>
    </source>
</evidence>
<name>A0A1H1WNT6_9PSED</name>
<sequence>MRYCFFVLFFLLAACGDSDTIGGKTMTGNQSLIQIQLHQNIQDLISNSPLKFEEECMAQVNMCWYKISASFNSETLPSVVVDKDLKLDQVASVSIAVDKDVGPDIENIELSIKSLPDNSKHEAYQAFLYELMKEIKAAGWKHYYSPSDPRISGSQNDKVATPNKILGDYVLSHPWLDPDYQIDVEQWLEVDDFYNWHFYKDGNHLKLQAWRHDSEDRPKERGTYLVSLNFTTEREYWVASFSETKDKARWKELLPARLKEFQKIRNAREKKAVDAGIEIDTSYQDPAVKALN</sequence>
<dbReference type="STRING" id="1148509.SAMN05216222_2777"/>
<dbReference type="AlphaFoldDB" id="A0A1H1WNT6"/>
<evidence type="ECO:0000313" key="2">
    <source>
        <dbReference type="Proteomes" id="UP000198481"/>
    </source>
</evidence>
<dbReference type="PROSITE" id="PS51257">
    <property type="entry name" value="PROKAR_LIPOPROTEIN"/>
    <property type="match status" value="1"/>
</dbReference>
<gene>
    <name evidence="1" type="ORF">SAMN05216222_2777</name>
</gene>
<dbReference type="Proteomes" id="UP000198481">
    <property type="component" value="Chromosome I"/>
</dbReference>
<protein>
    <recommendedName>
        <fullName evidence="3">Lipoprotein</fullName>
    </recommendedName>
</protein>
<evidence type="ECO:0008006" key="3">
    <source>
        <dbReference type="Google" id="ProtNLM"/>
    </source>
</evidence>
<dbReference type="EMBL" id="LT629762">
    <property type="protein sequence ID" value="SDS97829.1"/>
    <property type="molecule type" value="Genomic_DNA"/>
</dbReference>
<accession>A0A1H1WNT6</accession>
<proteinExistence type="predicted"/>
<organism evidence="1 2">
    <name type="scientific">Pseudomonas prosekii</name>
    <dbReference type="NCBI Taxonomy" id="1148509"/>
    <lineage>
        <taxon>Bacteria</taxon>
        <taxon>Pseudomonadati</taxon>
        <taxon>Pseudomonadota</taxon>
        <taxon>Gammaproteobacteria</taxon>
        <taxon>Pseudomonadales</taxon>
        <taxon>Pseudomonadaceae</taxon>
        <taxon>Pseudomonas</taxon>
    </lineage>
</organism>